<protein>
    <submittedName>
        <fullName evidence="2">Uncharacterized protein</fullName>
    </submittedName>
</protein>
<name>A0A7T2LMX5_9SPHN</name>
<feature type="region of interest" description="Disordered" evidence="1">
    <location>
        <begin position="43"/>
        <end position="82"/>
    </location>
</feature>
<dbReference type="AlphaFoldDB" id="A0A7T2LMX5"/>
<organism evidence="2 3">
    <name type="scientific">Allosphingosinicella flava</name>
    <dbReference type="NCBI Taxonomy" id="2771430"/>
    <lineage>
        <taxon>Bacteria</taxon>
        <taxon>Pseudomonadati</taxon>
        <taxon>Pseudomonadota</taxon>
        <taxon>Alphaproteobacteria</taxon>
        <taxon>Sphingomonadales</taxon>
        <taxon>Sphingomonadaceae</taxon>
        <taxon>Allosphingosinicella</taxon>
    </lineage>
</organism>
<gene>
    <name evidence="2" type="ORF">IC614_03065</name>
</gene>
<dbReference type="EMBL" id="CP065592">
    <property type="protein sequence ID" value="QPQ55597.1"/>
    <property type="molecule type" value="Genomic_DNA"/>
</dbReference>
<feature type="region of interest" description="Disordered" evidence="1">
    <location>
        <begin position="1"/>
        <end position="23"/>
    </location>
</feature>
<accession>A0A7T2LMX5</accession>
<dbReference type="RefSeq" id="WP_200972269.1">
    <property type="nucleotide sequence ID" value="NZ_CP065592.1"/>
</dbReference>
<evidence type="ECO:0000313" key="3">
    <source>
        <dbReference type="Proteomes" id="UP000594873"/>
    </source>
</evidence>
<evidence type="ECO:0000313" key="2">
    <source>
        <dbReference type="EMBL" id="QPQ55597.1"/>
    </source>
</evidence>
<dbReference type="Gene3D" id="6.10.140.940">
    <property type="match status" value="1"/>
</dbReference>
<keyword evidence="3" id="KW-1185">Reference proteome</keyword>
<dbReference type="Proteomes" id="UP000594873">
    <property type="component" value="Chromosome"/>
</dbReference>
<dbReference type="KEGG" id="sflv:IC614_03065"/>
<feature type="compositionally biased region" description="Low complexity" evidence="1">
    <location>
        <begin position="43"/>
        <end position="80"/>
    </location>
</feature>
<evidence type="ECO:0000256" key="1">
    <source>
        <dbReference type="SAM" id="MobiDB-lite"/>
    </source>
</evidence>
<reference evidence="2 3" key="1">
    <citation type="submission" date="2020-11" db="EMBL/GenBank/DDBJ databases">
        <title>Genome seq and assembly of Sphingosinicella sp.</title>
        <authorList>
            <person name="Chhetri G."/>
        </authorList>
    </citation>
    <scope>NUCLEOTIDE SEQUENCE [LARGE SCALE GENOMIC DNA]</scope>
    <source>
        <strain evidence="2 3">UDD2</strain>
    </source>
</reference>
<sequence length="159" mass="16169">MALAEGETLTRLTRRDIASSGIGSDPKAIAAFEALQDAAFDANPAAAAEAQQTAQQADTKAETAQSTATDAATAAANAQNRADDAYDLADTKVERSAGPAWAAPSGASARTSVTAYTAPAISNPPTQAEVQALANALQEHSQAMVALITDLRANETLTP</sequence>
<proteinExistence type="predicted"/>